<name>A0A0C2SIY1_AMAMK</name>
<dbReference type="InParanoid" id="A0A0C2SIY1"/>
<evidence type="ECO:0000313" key="1">
    <source>
        <dbReference type="EMBL" id="KIL63160.1"/>
    </source>
</evidence>
<organism evidence="1 2">
    <name type="scientific">Amanita muscaria (strain Koide BX008)</name>
    <dbReference type="NCBI Taxonomy" id="946122"/>
    <lineage>
        <taxon>Eukaryota</taxon>
        <taxon>Fungi</taxon>
        <taxon>Dikarya</taxon>
        <taxon>Basidiomycota</taxon>
        <taxon>Agaricomycotina</taxon>
        <taxon>Agaricomycetes</taxon>
        <taxon>Agaricomycetidae</taxon>
        <taxon>Agaricales</taxon>
        <taxon>Pluteineae</taxon>
        <taxon>Amanitaceae</taxon>
        <taxon>Amanita</taxon>
    </lineage>
</organism>
<evidence type="ECO:0000313" key="2">
    <source>
        <dbReference type="Proteomes" id="UP000054549"/>
    </source>
</evidence>
<protein>
    <submittedName>
        <fullName evidence="1">Uncharacterized protein</fullName>
    </submittedName>
</protein>
<sequence>MVPPFTASFIMSALENIVFTGVRVHEANIYHSISCFYRFDLIQMSLKLGVLRPRPPGDKTRPNFQVQDWNTPPRAGDVNVTGTWTRFTSIPSTADGVCPSGLHVCPLKVFVSKYVSLSQPRNKGWMMKLRV</sequence>
<keyword evidence="2" id="KW-1185">Reference proteome</keyword>
<dbReference type="Proteomes" id="UP000054549">
    <property type="component" value="Unassembled WGS sequence"/>
</dbReference>
<dbReference type="HOGENOM" id="CLU_1927066_0_0_1"/>
<gene>
    <name evidence="1" type="ORF">M378DRAFT_729666</name>
</gene>
<dbReference type="AlphaFoldDB" id="A0A0C2SIY1"/>
<dbReference type="EMBL" id="KN818262">
    <property type="protein sequence ID" value="KIL63160.1"/>
    <property type="molecule type" value="Genomic_DNA"/>
</dbReference>
<reference evidence="1 2" key="1">
    <citation type="submission" date="2014-04" db="EMBL/GenBank/DDBJ databases">
        <title>Evolutionary Origins and Diversification of the Mycorrhizal Mutualists.</title>
        <authorList>
            <consortium name="DOE Joint Genome Institute"/>
            <consortium name="Mycorrhizal Genomics Consortium"/>
            <person name="Kohler A."/>
            <person name="Kuo A."/>
            <person name="Nagy L.G."/>
            <person name="Floudas D."/>
            <person name="Copeland A."/>
            <person name="Barry K.W."/>
            <person name="Cichocki N."/>
            <person name="Veneault-Fourrey C."/>
            <person name="LaButti K."/>
            <person name="Lindquist E.A."/>
            <person name="Lipzen A."/>
            <person name="Lundell T."/>
            <person name="Morin E."/>
            <person name="Murat C."/>
            <person name="Riley R."/>
            <person name="Ohm R."/>
            <person name="Sun H."/>
            <person name="Tunlid A."/>
            <person name="Henrissat B."/>
            <person name="Grigoriev I.V."/>
            <person name="Hibbett D.S."/>
            <person name="Martin F."/>
        </authorList>
    </citation>
    <scope>NUCLEOTIDE SEQUENCE [LARGE SCALE GENOMIC DNA]</scope>
    <source>
        <strain evidence="1 2">Koide BX008</strain>
    </source>
</reference>
<proteinExistence type="predicted"/>
<accession>A0A0C2SIY1</accession>